<keyword evidence="1" id="KW-0472">Membrane</keyword>
<name>A0A7W9RYM7_9HYPH</name>
<comment type="caution">
    <text evidence="2">The sequence shown here is derived from an EMBL/GenBank/DDBJ whole genome shotgun (WGS) entry which is preliminary data.</text>
</comment>
<sequence>MAKTVDSVTRVNNVNAADVQNAVKARLTDIFSKVTTSTGSQNQIHYKGGSFFQPYGFKATASTETIGDATVLKLSGSPKMNFLGYLVLLMVAGLVIFGLNYGEEGLLALPAALVMIIASRLGQKKVTRRLQQVSADVSGILQ</sequence>
<organism evidence="2 3">
    <name type="scientific">Aquamicrobium lusatiense</name>
    <dbReference type="NCBI Taxonomy" id="89772"/>
    <lineage>
        <taxon>Bacteria</taxon>
        <taxon>Pseudomonadati</taxon>
        <taxon>Pseudomonadota</taxon>
        <taxon>Alphaproteobacteria</taxon>
        <taxon>Hyphomicrobiales</taxon>
        <taxon>Phyllobacteriaceae</taxon>
        <taxon>Aquamicrobium</taxon>
    </lineage>
</organism>
<protein>
    <submittedName>
        <fullName evidence="2">Uncharacterized protein</fullName>
    </submittedName>
</protein>
<feature type="transmembrane region" description="Helical" evidence="1">
    <location>
        <begin position="105"/>
        <end position="122"/>
    </location>
</feature>
<reference evidence="2 3" key="1">
    <citation type="submission" date="2020-08" db="EMBL/GenBank/DDBJ databases">
        <title>Genomic Encyclopedia of Type Strains, Phase IV (KMG-IV): sequencing the most valuable type-strain genomes for metagenomic binning, comparative biology and taxonomic classification.</title>
        <authorList>
            <person name="Goeker M."/>
        </authorList>
    </citation>
    <scope>NUCLEOTIDE SEQUENCE [LARGE SCALE GENOMIC DNA]</scope>
    <source>
        <strain evidence="2 3">DSM 11099</strain>
    </source>
</reference>
<dbReference type="EMBL" id="JACHEU010000001">
    <property type="protein sequence ID" value="MBB6010809.1"/>
    <property type="molecule type" value="Genomic_DNA"/>
</dbReference>
<dbReference type="RefSeq" id="WP_183824568.1">
    <property type="nucleotide sequence ID" value="NZ_JACHEU010000001.1"/>
</dbReference>
<evidence type="ECO:0000313" key="2">
    <source>
        <dbReference type="EMBL" id="MBB6010809.1"/>
    </source>
</evidence>
<evidence type="ECO:0000313" key="3">
    <source>
        <dbReference type="Proteomes" id="UP000533306"/>
    </source>
</evidence>
<proteinExistence type="predicted"/>
<keyword evidence="3" id="KW-1185">Reference proteome</keyword>
<keyword evidence="1" id="KW-1133">Transmembrane helix</keyword>
<gene>
    <name evidence="2" type="ORF">HNR59_000154</name>
</gene>
<dbReference type="AlphaFoldDB" id="A0A7W9RYM7"/>
<feature type="transmembrane region" description="Helical" evidence="1">
    <location>
        <begin position="82"/>
        <end position="99"/>
    </location>
</feature>
<keyword evidence="1" id="KW-0812">Transmembrane</keyword>
<evidence type="ECO:0000256" key="1">
    <source>
        <dbReference type="SAM" id="Phobius"/>
    </source>
</evidence>
<dbReference type="Proteomes" id="UP000533306">
    <property type="component" value="Unassembled WGS sequence"/>
</dbReference>
<accession>A0A7W9RYM7</accession>